<comment type="similarity">
    <text evidence="1">Belongs to the type-I restriction system S methylase family.</text>
</comment>
<dbReference type="GO" id="GO:0009307">
    <property type="term" value="P:DNA restriction-modification system"/>
    <property type="evidence" value="ECO:0007669"/>
    <property type="project" value="UniProtKB-KW"/>
</dbReference>
<gene>
    <name evidence="5" type="ORF">SAMN05720469_1901</name>
</gene>
<evidence type="ECO:0000256" key="3">
    <source>
        <dbReference type="ARBA" id="ARBA00023125"/>
    </source>
</evidence>
<evidence type="ECO:0000256" key="2">
    <source>
        <dbReference type="ARBA" id="ARBA00022747"/>
    </source>
</evidence>
<name>A0A1M7A4I0_9BACT</name>
<reference evidence="6" key="1">
    <citation type="submission" date="2016-11" db="EMBL/GenBank/DDBJ databases">
        <authorList>
            <person name="Varghese N."/>
            <person name="Submissions S."/>
        </authorList>
    </citation>
    <scope>NUCLEOTIDE SEQUENCE [LARGE SCALE GENOMIC DNA]</scope>
    <source>
        <strain evidence="6">UWOS</strain>
    </source>
</reference>
<dbReference type="RefSeq" id="WP_181949986.1">
    <property type="nucleotide sequence ID" value="NZ_FRAW01000090.1"/>
</dbReference>
<dbReference type="PANTHER" id="PTHR43140">
    <property type="entry name" value="TYPE-1 RESTRICTION ENZYME ECOKI SPECIFICITY PROTEIN"/>
    <property type="match status" value="1"/>
</dbReference>
<feature type="domain" description="Type I restriction modification DNA specificity" evidence="4">
    <location>
        <begin position="210"/>
        <end position="378"/>
    </location>
</feature>
<dbReference type="Gene3D" id="3.90.220.20">
    <property type="entry name" value="DNA methylase specificity domains"/>
    <property type="match status" value="2"/>
</dbReference>
<evidence type="ECO:0000313" key="5">
    <source>
        <dbReference type="EMBL" id="SHL37473.1"/>
    </source>
</evidence>
<dbReference type="AlphaFoldDB" id="A0A1M7A4I0"/>
<dbReference type="PANTHER" id="PTHR43140:SF1">
    <property type="entry name" value="TYPE I RESTRICTION ENZYME ECOKI SPECIFICITY SUBUNIT"/>
    <property type="match status" value="1"/>
</dbReference>
<evidence type="ECO:0000256" key="1">
    <source>
        <dbReference type="ARBA" id="ARBA00010923"/>
    </source>
</evidence>
<sequence length="381" mass="42107">MSKLQELIQELCPDGVEYKKLGEVCEIGKGVQFNKENMSDEGSYPVINGGINPSGYIEQYNQNENTITISQGGASAGYVNWIDKKFWAGAHCYVLKPNETTVQNRYVFHFIKSKEYRLQECQYGAGIPALAKSTVAELEIPIPPLPVQEEIVRILDTFTSLTAELTAELTARKKQYEYYRDALLTPPFGIALGATAEPVEAQPTHVEWKTLGEIATDIYRGNGITRDQITEDGISCVRYGEIYTTYGIHFDKCVSHTKLENISNLKYFEHGDILFAITGEKIEDIAKSTAYVGNEKCLAGGDIVVMKHNQNPKYLSYALSTTNAIKQKGAGKVKSKVVHSSVPAISAIKIPIPPLSVQERIVNVLDNFDAICSDLKIGLPA</sequence>
<dbReference type="EMBL" id="FRAW01000090">
    <property type="protein sequence ID" value="SHL37473.1"/>
    <property type="molecule type" value="Genomic_DNA"/>
</dbReference>
<dbReference type="CDD" id="cd17268">
    <property type="entry name" value="RMtype1_S_Ara36733I_TRD1-CR1_like"/>
    <property type="match status" value="1"/>
</dbReference>
<dbReference type="InterPro" id="IPR044946">
    <property type="entry name" value="Restrct_endonuc_typeI_TRD_sf"/>
</dbReference>
<dbReference type="Pfam" id="PF01420">
    <property type="entry name" value="Methylase_S"/>
    <property type="match status" value="2"/>
</dbReference>
<dbReference type="CDD" id="cd17291">
    <property type="entry name" value="RMtype1_S_MgeORF438P-TRD-CR_like"/>
    <property type="match status" value="1"/>
</dbReference>
<dbReference type="Proteomes" id="UP000184275">
    <property type="component" value="Unassembled WGS sequence"/>
</dbReference>
<feature type="non-terminal residue" evidence="5">
    <location>
        <position position="381"/>
    </location>
</feature>
<organism evidence="5 6">
    <name type="scientific">Fibrobacter intestinalis</name>
    <dbReference type="NCBI Taxonomy" id="28122"/>
    <lineage>
        <taxon>Bacteria</taxon>
        <taxon>Pseudomonadati</taxon>
        <taxon>Fibrobacterota</taxon>
        <taxon>Fibrobacteria</taxon>
        <taxon>Fibrobacterales</taxon>
        <taxon>Fibrobacteraceae</taxon>
        <taxon>Fibrobacter</taxon>
    </lineage>
</organism>
<proteinExistence type="inferred from homology"/>
<dbReference type="SUPFAM" id="SSF116734">
    <property type="entry name" value="DNA methylase specificity domain"/>
    <property type="match status" value="2"/>
</dbReference>
<dbReference type="InterPro" id="IPR000055">
    <property type="entry name" value="Restrct_endonuc_typeI_TRD"/>
</dbReference>
<evidence type="ECO:0000259" key="4">
    <source>
        <dbReference type="Pfam" id="PF01420"/>
    </source>
</evidence>
<feature type="domain" description="Type I restriction modification DNA specificity" evidence="4">
    <location>
        <begin position="13"/>
        <end position="169"/>
    </location>
</feature>
<keyword evidence="2" id="KW-0680">Restriction system</keyword>
<keyword evidence="3" id="KW-0238">DNA-binding</keyword>
<keyword evidence="6" id="KW-1185">Reference proteome</keyword>
<protein>
    <submittedName>
        <fullName evidence="5">Type I restriction enzyme, S subunit</fullName>
    </submittedName>
</protein>
<dbReference type="InterPro" id="IPR051212">
    <property type="entry name" value="Type-I_RE_S_subunit"/>
</dbReference>
<dbReference type="GO" id="GO:0003677">
    <property type="term" value="F:DNA binding"/>
    <property type="evidence" value="ECO:0007669"/>
    <property type="project" value="UniProtKB-KW"/>
</dbReference>
<accession>A0A1M7A4I0</accession>
<evidence type="ECO:0000313" key="6">
    <source>
        <dbReference type="Proteomes" id="UP000184275"/>
    </source>
</evidence>